<evidence type="ECO:0000313" key="2">
    <source>
        <dbReference type="EMBL" id="SNB71328.1"/>
    </source>
</evidence>
<reference evidence="2 3" key="1">
    <citation type="submission" date="2017-06" db="EMBL/GenBank/DDBJ databases">
        <authorList>
            <person name="Kim H.J."/>
            <person name="Triplett B.A."/>
        </authorList>
    </citation>
    <scope>NUCLEOTIDE SEQUENCE [LARGE SCALE GENOMIC DNA]</scope>
    <source>
        <strain evidence="2 3">B29T1</strain>
    </source>
</reference>
<organism evidence="2 3">
    <name type="scientific">Arboricoccus pini</name>
    <dbReference type="NCBI Taxonomy" id="1963835"/>
    <lineage>
        <taxon>Bacteria</taxon>
        <taxon>Pseudomonadati</taxon>
        <taxon>Pseudomonadota</taxon>
        <taxon>Alphaproteobacteria</taxon>
        <taxon>Geminicoccales</taxon>
        <taxon>Geminicoccaceae</taxon>
        <taxon>Arboricoccus</taxon>
    </lineage>
</organism>
<dbReference type="PANTHER" id="PTHR31527">
    <property type="entry name" value="RE64534P"/>
    <property type="match status" value="1"/>
</dbReference>
<dbReference type="InterPro" id="IPR018959">
    <property type="entry name" value="DUF1989"/>
</dbReference>
<dbReference type="AlphaFoldDB" id="A0A212RGA3"/>
<dbReference type="EMBL" id="FYEH01000008">
    <property type="protein sequence ID" value="SNB71328.1"/>
    <property type="molecule type" value="Genomic_DNA"/>
</dbReference>
<evidence type="ECO:0000313" key="3">
    <source>
        <dbReference type="Proteomes" id="UP000197065"/>
    </source>
</evidence>
<dbReference type="Proteomes" id="UP000197065">
    <property type="component" value="Unassembled WGS sequence"/>
</dbReference>
<feature type="domain" description="DUF1989" evidence="1">
    <location>
        <begin position="53"/>
        <end position="217"/>
    </location>
</feature>
<dbReference type="NCBIfam" id="TIGR03425">
    <property type="entry name" value="urea_degr_2"/>
    <property type="match status" value="1"/>
</dbReference>
<proteinExistence type="predicted"/>
<protein>
    <recommendedName>
        <fullName evidence="1">DUF1989 domain-containing protein</fullName>
    </recommendedName>
</protein>
<keyword evidence="3" id="KW-1185">Reference proteome</keyword>
<dbReference type="Pfam" id="PF09347">
    <property type="entry name" value="DUF1989"/>
    <property type="match status" value="1"/>
</dbReference>
<dbReference type="OrthoDB" id="9772660at2"/>
<dbReference type="InterPro" id="IPR017792">
    <property type="entry name" value="UAAP1"/>
</dbReference>
<name>A0A212RGA3_9PROT</name>
<gene>
    <name evidence="2" type="ORF">SAMN07250955_108102</name>
</gene>
<sequence>MSEAERAARIEGYRRRYEELKHTGTTIAPTVWPAPTALNAASIAESDVITASTLPGGWYTTLLLARGQGLRLVNKDGKGAASLLAWNAKDPSERLNHADTIKVQWTTELRKGRVLFSDMGRVILSIIEDTSGHHDVLVGGSTAASIKERYGDDPSHRNTRDNLVLAAGKHGLGRADIAPVVTFFAPTVVGAHGEIGWNEAGRRPGDFVDLRAEMDLIVAVSACPHPMDPAPSYAPGDLGLIRFKAPPVSADDLCRTATQEARRGFDNLDDYLALQGA</sequence>
<dbReference type="RefSeq" id="WP_088561890.1">
    <property type="nucleotide sequence ID" value="NZ_FYEH01000008.1"/>
</dbReference>
<accession>A0A212RGA3</accession>
<evidence type="ECO:0000259" key="1">
    <source>
        <dbReference type="Pfam" id="PF09347"/>
    </source>
</evidence>
<dbReference type="PANTHER" id="PTHR31527:SF0">
    <property type="entry name" value="RE64534P"/>
    <property type="match status" value="1"/>
</dbReference>